<evidence type="ECO:0000313" key="2">
    <source>
        <dbReference type="Proteomes" id="UP000038045"/>
    </source>
</evidence>
<dbReference type="WBParaSite" id="PTRK_0001391400.1">
    <property type="protein sequence ID" value="PTRK_0001391400.1"/>
    <property type="gene ID" value="PTRK_0001391400"/>
</dbReference>
<dbReference type="AlphaFoldDB" id="A0A0N4ZYP7"/>
<protein>
    <submittedName>
        <fullName evidence="3">Dentin sialophosphoprotein-like</fullName>
    </submittedName>
</protein>
<keyword evidence="2" id="KW-1185">Reference proteome</keyword>
<name>A0A0N4ZYP7_PARTI</name>
<evidence type="ECO:0000256" key="1">
    <source>
        <dbReference type="SAM" id="MobiDB-lite"/>
    </source>
</evidence>
<organism evidence="2 3">
    <name type="scientific">Parastrongyloides trichosuri</name>
    <name type="common">Possum-specific nematode worm</name>
    <dbReference type="NCBI Taxonomy" id="131310"/>
    <lineage>
        <taxon>Eukaryota</taxon>
        <taxon>Metazoa</taxon>
        <taxon>Ecdysozoa</taxon>
        <taxon>Nematoda</taxon>
        <taxon>Chromadorea</taxon>
        <taxon>Rhabditida</taxon>
        <taxon>Tylenchina</taxon>
        <taxon>Panagrolaimomorpha</taxon>
        <taxon>Strongyloidoidea</taxon>
        <taxon>Strongyloididae</taxon>
        <taxon>Parastrongyloides</taxon>
    </lineage>
</organism>
<dbReference type="Proteomes" id="UP000038045">
    <property type="component" value="Unplaced"/>
</dbReference>
<feature type="region of interest" description="Disordered" evidence="1">
    <location>
        <begin position="32"/>
        <end position="100"/>
    </location>
</feature>
<feature type="compositionally biased region" description="Polar residues" evidence="1">
    <location>
        <begin position="280"/>
        <end position="296"/>
    </location>
</feature>
<feature type="compositionally biased region" description="Polar residues" evidence="1">
    <location>
        <begin position="76"/>
        <end position="90"/>
    </location>
</feature>
<reference evidence="3" key="1">
    <citation type="submission" date="2017-02" db="UniProtKB">
        <authorList>
            <consortium name="WormBaseParasite"/>
        </authorList>
    </citation>
    <scope>IDENTIFICATION</scope>
</reference>
<evidence type="ECO:0000313" key="3">
    <source>
        <dbReference type="WBParaSite" id="PTRK_0001391400.1"/>
    </source>
</evidence>
<feature type="compositionally biased region" description="Basic and acidic residues" evidence="1">
    <location>
        <begin position="34"/>
        <end position="61"/>
    </location>
</feature>
<sequence>MGIPSGEEYWIIPTVCTYRDFTNVHYDDSIGDNFFKKSRENKNQIEKETKDDIVPNKREKSITSLDSGVGDKESNGRYSTDSSHSACGRNSSDELSKASKKKSNQELLILLEKIKNTKKEGETKPKPKLRLSKQYTCTYPNIQKSPKIETSINRMHTSRISSRISTTYEKNLSDHNVNSTIISKRSRSSERVSIVLKTSVVRSSSLKVNGDKMSKSFQNIPVVQKKAKPGTVVRSLSTKISIIFSSVKRNGSRSTSEPPKKDRLKKNPSNSSTPKRETIKMNTHNRSASLSDSNKGSAVKGKIMSIIEKLSKARSRASS</sequence>
<accession>A0A0N4ZYP7</accession>
<feature type="region of interest" description="Disordered" evidence="1">
    <location>
        <begin position="247"/>
        <end position="301"/>
    </location>
</feature>
<proteinExistence type="predicted"/>
<feature type="compositionally biased region" description="Polar residues" evidence="1">
    <location>
        <begin position="247"/>
        <end position="257"/>
    </location>
</feature>